<reference evidence="2 3" key="1">
    <citation type="submission" date="2024-09" db="EMBL/GenBank/DDBJ databases">
        <authorList>
            <person name="Sun Q."/>
            <person name="Mori K."/>
        </authorList>
    </citation>
    <scope>NUCLEOTIDE SEQUENCE [LARGE SCALE GENOMIC DNA]</scope>
    <source>
        <strain evidence="2 3">KCTC 23076</strain>
    </source>
</reference>
<dbReference type="RefSeq" id="WP_386676784.1">
    <property type="nucleotide sequence ID" value="NZ_JBHLTG010000016.1"/>
</dbReference>
<evidence type="ECO:0000313" key="2">
    <source>
        <dbReference type="EMBL" id="MFC0682611.1"/>
    </source>
</evidence>
<keyword evidence="3" id="KW-1185">Reference proteome</keyword>
<name>A0ABV6S048_9GAMM</name>
<feature type="compositionally biased region" description="Basic and acidic residues" evidence="1">
    <location>
        <begin position="76"/>
        <end position="95"/>
    </location>
</feature>
<evidence type="ECO:0000313" key="3">
    <source>
        <dbReference type="Proteomes" id="UP001589896"/>
    </source>
</evidence>
<feature type="non-terminal residue" evidence="2">
    <location>
        <position position="1"/>
    </location>
</feature>
<evidence type="ECO:0008006" key="4">
    <source>
        <dbReference type="Google" id="ProtNLM"/>
    </source>
</evidence>
<gene>
    <name evidence="2" type="ORF">ACFFGH_32685</name>
</gene>
<sequence>TLERAKDHGPTAFDNLAHLCVKHHKLKTLTGWTYRHLDRFGTLEWTTPLGEHYINEPAVRMRGAPHFDDAIRQALLEHDPPPPDNPDRIPDDRYGESQAASDDELKAHHERLPDGVWTAAGRRV</sequence>
<protein>
    <recommendedName>
        <fullName evidence="4">HNH endonuclease</fullName>
    </recommendedName>
</protein>
<accession>A0ABV6S048</accession>
<dbReference type="EMBL" id="JBHLTG010000016">
    <property type="protein sequence ID" value="MFC0682611.1"/>
    <property type="molecule type" value="Genomic_DNA"/>
</dbReference>
<organism evidence="2 3">
    <name type="scientific">Lysobacter korlensis</name>
    <dbReference type="NCBI Taxonomy" id="553636"/>
    <lineage>
        <taxon>Bacteria</taxon>
        <taxon>Pseudomonadati</taxon>
        <taxon>Pseudomonadota</taxon>
        <taxon>Gammaproteobacteria</taxon>
        <taxon>Lysobacterales</taxon>
        <taxon>Lysobacteraceae</taxon>
        <taxon>Lysobacter</taxon>
    </lineage>
</organism>
<evidence type="ECO:0000256" key="1">
    <source>
        <dbReference type="SAM" id="MobiDB-lite"/>
    </source>
</evidence>
<dbReference type="Proteomes" id="UP001589896">
    <property type="component" value="Unassembled WGS sequence"/>
</dbReference>
<proteinExistence type="predicted"/>
<feature type="region of interest" description="Disordered" evidence="1">
    <location>
        <begin position="76"/>
        <end position="124"/>
    </location>
</feature>
<comment type="caution">
    <text evidence="2">The sequence shown here is derived from an EMBL/GenBank/DDBJ whole genome shotgun (WGS) entry which is preliminary data.</text>
</comment>
<feature type="compositionally biased region" description="Basic and acidic residues" evidence="1">
    <location>
        <begin position="103"/>
        <end position="113"/>
    </location>
</feature>